<keyword evidence="3" id="KW-0812">Transmembrane</keyword>
<evidence type="ECO:0000256" key="3">
    <source>
        <dbReference type="SAM" id="Phobius"/>
    </source>
</evidence>
<dbReference type="EMBL" id="AEPW01000106">
    <property type="protein sequence ID" value="EFU75418.1"/>
    <property type="molecule type" value="Genomic_DNA"/>
</dbReference>
<dbReference type="InterPro" id="IPR023753">
    <property type="entry name" value="FAD/NAD-binding_dom"/>
</dbReference>
<dbReference type="HOGENOM" id="CLU_031864_5_3_9"/>
<feature type="transmembrane region" description="Helical" evidence="3">
    <location>
        <begin position="12"/>
        <end position="34"/>
    </location>
</feature>
<name>E6LS41_9FIRM</name>
<comment type="caution">
    <text evidence="5">The sequence shown here is derived from an EMBL/GenBank/DDBJ whole genome shotgun (WGS) entry which is preliminary data.</text>
</comment>
<dbReference type="Pfam" id="PF07992">
    <property type="entry name" value="Pyr_redox_2"/>
    <property type="match status" value="1"/>
</dbReference>
<dbReference type="PANTHER" id="PTHR48105">
    <property type="entry name" value="THIOREDOXIN REDUCTASE 1-RELATED-RELATED"/>
    <property type="match status" value="1"/>
</dbReference>
<sequence length="316" mass="33622">MIEEIRYIERSDIMYDIVVVGAGTAGLSAAIYGVRAGKSVLVLEGASYGGQIINTPEIENYPAIKKTSGFEFATDLFNQAKDLGAEVKYEKVTGISLEGNIKKVKTDKGDYDAKSVILATGAKNRPLGLPNEKKLVGSGVSYCAICDGMFYRGKTVAVNGGGNTAIENATFLANVASKVYVIHRRDEFRAEEAVVAALKKKDNVEFVLNSNIVEIKEESFAVSGVVVEDKNTHEKREIAVDGLFVAIGQVPDNNAFADVVELDKAGYIVAGEDCKTKTEGIFAAGDGRTKEVRQLVTAAGDGAVSGIAAAKYCEAL</sequence>
<gene>
    <name evidence="5" type="ORF">HMPREF0381_2776</name>
</gene>
<evidence type="ECO:0000256" key="1">
    <source>
        <dbReference type="ARBA" id="ARBA00022630"/>
    </source>
</evidence>
<dbReference type="PRINTS" id="PR00469">
    <property type="entry name" value="PNDRDTASEII"/>
</dbReference>
<evidence type="ECO:0000313" key="5">
    <source>
        <dbReference type="EMBL" id="EFU75418.1"/>
    </source>
</evidence>
<evidence type="ECO:0000256" key="2">
    <source>
        <dbReference type="ARBA" id="ARBA00023002"/>
    </source>
</evidence>
<keyword evidence="1" id="KW-0285">Flavoprotein</keyword>
<dbReference type="PRINTS" id="PR00368">
    <property type="entry name" value="FADPNR"/>
</dbReference>
<dbReference type="InterPro" id="IPR050097">
    <property type="entry name" value="Ferredoxin-NADP_redctase_2"/>
</dbReference>
<protein>
    <submittedName>
        <fullName evidence="5">Putative thioredoxin-disulfide reductase</fullName>
    </submittedName>
</protein>
<keyword evidence="3" id="KW-1133">Transmembrane helix</keyword>
<evidence type="ECO:0000313" key="6">
    <source>
        <dbReference type="Proteomes" id="UP000003434"/>
    </source>
</evidence>
<dbReference type="GO" id="GO:0016491">
    <property type="term" value="F:oxidoreductase activity"/>
    <property type="evidence" value="ECO:0007669"/>
    <property type="project" value="UniProtKB-KW"/>
</dbReference>
<reference evidence="5 6" key="1">
    <citation type="submission" date="2010-12" db="EMBL/GenBank/DDBJ databases">
        <authorList>
            <person name="Muzny D."/>
            <person name="Qin X."/>
            <person name="Deng J."/>
            <person name="Jiang H."/>
            <person name="Liu Y."/>
            <person name="Qu J."/>
            <person name="Song X.-Z."/>
            <person name="Zhang L."/>
            <person name="Thornton R."/>
            <person name="Coyle M."/>
            <person name="Francisco L."/>
            <person name="Jackson L."/>
            <person name="Javaid M."/>
            <person name="Korchina V."/>
            <person name="Kovar C."/>
            <person name="Mata R."/>
            <person name="Mathew T."/>
            <person name="Ngo R."/>
            <person name="Nguyen L."/>
            <person name="Nguyen N."/>
            <person name="Okwuonu G."/>
            <person name="Ongeri F."/>
            <person name="Pham C."/>
            <person name="Simmons D."/>
            <person name="Wilczek-Boney K."/>
            <person name="Hale W."/>
            <person name="Jakkamsetti A."/>
            <person name="Pham P."/>
            <person name="Ruth R."/>
            <person name="San Lucas F."/>
            <person name="Warren J."/>
            <person name="Zhang J."/>
            <person name="Zhao Z."/>
            <person name="Zhou C."/>
            <person name="Zhu D."/>
            <person name="Lee S."/>
            <person name="Bess C."/>
            <person name="Blankenburg K."/>
            <person name="Forbes L."/>
            <person name="Fu Q."/>
            <person name="Gubbala S."/>
            <person name="Hirani K."/>
            <person name="Jayaseelan J.C."/>
            <person name="Lara F."/>
            <person name="Munidasa M."/>
            <person name="Palculict T."/>
            <person name="Patil S."/>
            <person name="Pu L.-L."/>
            <person name="Saada N."/>
            <person name="Tang L."/>
            <person name="Weissenberger G."/>
            <person name="Zhu Y."/>
            <person name="Hemphill L."/>
            <person name="Shang Y."/>
            <person name="Youmans B."/>
            <person name="Ayvaz T."/>
            <person name="Ross M."/>
            <person name="Santibanez J."/>
            <person name="Aqrawi P."/>
            <person name="Gross S."/>
            <person name="Joshi V."/>
            <person name="Fowler G."/>
            <person name="Nazareth L."/>
            <person name="Reid J."/>
            <person name="Worley K."/>
            <person name="Petrosino J."/>
            <person name="Highlander S."/>
            <person name="Gibbs R."/>
        </authorList>
    </citation>
    <scope>NUCLEOTIDE SEQUENCE [LARGE SCALE GENOMIC DNA]</scope>
    <source>
        <strain evidence="5 6">DSM 3986</strain>
    </source>
</reference>
<keyword evidence="2" id="KW-0560">Oxidoreductase</keyword>
<dbReference type="AlphaFoldDB" id="E6LS41"/>
<dbReference type="eggNOG" id="COG0492">
    <property type="taxonomic scope" value="Bacteria"/>
</dbReference>
<dbReference type="SUPFAM" id="SSF51905">
    <property type="entry name" value="FAD/NAD(P)-binding domain"/>
    <property type="match status" value="1"/>
</dbReference>
<keyword evidence="3" id="KW-0472">Membrane</keyword>
<dbReference type="Proteomes" id="UP000003434">
    <property type="component" value="Unassembled WGS sequence"/>
</dbReference>
<proteinExistence type="predicted"/>
<accession>E6LS41</accession>
<organism evidence="5 6">
    <name type="scientific">Lachnoanaerobaculum saburreum DSM 3986</name>
    <dbReference type="NCBI Taxonomy" id="887325"/>
    <lineage>
        <taxon>Bacteria</taxon>
        <taxon>Bacillati</taxon>
        <taxon>Bacillota</taxon>
        <taxon>Clostridia</taxon>
        <taxon>Lachnospirales</taxon>
        <taxon>Lachnospiraceae</taxon>
        <taxon>Lachnoanaerobaculum</taxon>
    </lineage>
</organism>
<dbReference type="InterPro" id="IPR036188">
    <property type="entry name" value="FAD/NAD-bd_sf"/>
</dbReference>
<dbReference type="Gene3D" id="3.50.50.60">
    <property type="entry name" value="FAD/NAD(P)-binding domain"/>
    <property type="match status" value="2"/>
</dbReference>
<evidence type="ECO:0000259" key="4">
    <source>
        <dbReference type="Pfam" id="PF07992"/>
    </source>
</evidence>
<feature type="domain" description="FAD/NAD(P)-binding" evidence="4">
    <location>
        <begin position="15"/>
        <end position="302"/>
    </location>
</feature>